<feature type="region of interest" description="Disordered" evidence="1">
    <location>
        <begin position="201"/>
        <end position="239"/>
    </location>
</feature>
<dbReference type="Proteomes" id="UP000249499">
    <property type="component" value="Plasmid unnamed3"/>
</dbReference>
<organism evidence="3 4">
    <name type="scientific">Rhizobium tumorigenes</name>
    <dbReference type="NCBI Taxonomy" id="2041385"/>
    <lineage>
        <taxon>Bacteria</taxon>
        <taxon>Pseudomonadati</taxon>
        <taxon>Pseudomonadota</taxon>
        <taxon>Alphaproteobacteria</taxon>
        <taxon>Hyphomicrobiales</taxon>
        <taxon>Rhizobiaceae</taxon>
        <taxon>Rhizobium/Agrobacterium group</taxon>
        <taxon>Rhizobium</taxon>
    </lineage>
</organism>
<protein>
    <submittedName>
        <fullName evidence="3">Uncharacterized protein</fullName>
    </submittedName>
</protein>
<evidence type="ECO:0000256" key="1">
    <source>
        <dbReference type="SAM" id="MobiDB-lite"/>
    </source>
</evidence>
<dbReference type="AlphaFoldDB" id="A0AAF1KAA7"/>
<dbReference type="KEGG" id="rtu:PR017_27205"/>
<evidence type="ECO:0000256" key="2">
    <source>
        <dbReference type="SAM" id="Phobius"/>
    </source>
</evidence>
<keyword evidence="2" id="KW-0472">Membrane</keyword>
<keyword evidence="2" id="KW-0812">Transmembrane</keyword>
<evidence type="ECO:0000313" key="3">
    <source>
        <dbReference type="EMBL" id="WFR99328.1"/>
    </source>
</evidence>
<name>A0AAF1KAA7_9HYPH</name>
<keyword evidence="4" id="KW-1185">Reference proteome</keyword>
<geneLocation type="plasmid" evidence="3 4">
    <name>unnamed3</name>
</geneLocation>
<sequence>MRFDLWQFFQTTQGSIILGVLLGAGSIATGVMLSRSLLWAGIRRPQRVNRRRETRMLAMRVVLALDDLVGGCHSAAIDAPEFNPSDAGDFVLHTEDPRLILPKDVDWSLLSPELAEEVLWMPNRLRNILDALESLDVNAPEFDDFFLHRQADFSKLGLRAMDIIDTLCAEYGIEAPERPLYYDPRATFEEGVALAVDFTDRRRKSQKNASTGRSNVTPLFGNGGIEPKTVKPSDKDPIA</sequence>
<dbReference type="EMBL" id="CP117260">
    <property type="protein sequence ID" value="WFR99328.1"/>
    <property type="molecule type" value="Genomic_DNA"/>
</dbReference>
<reference evidence="4" key="2">
    <citation type="journal article" date="2023" name="MicrobiologyOpen">
        <title>Genomics of the tumorigenes clade of the family Rhizobiaceae and description of Rhizobium rhododendri sp. nov.</title>
        <authorList>
            <person name="Kuzmanovic N."/>
            <person name="diCenzo G.C."/>
            <person name="Bunk B."/>
            <person name="Sproeer C."/>
            <person name="Fruehling A."/>
            <person name="Neumann-Schaal M."/>
            <person name="Overmann J."/>
            <person name="Smalla K."/>
        </authorList>
    </citation>
    <scope>NUCLEOTIDE SEQUENCE [LARGE SCALE GENOMIC DNA]</scope>
    <source>
        <strain evidence="4">1078</strain>
        <plasmid evidence="4">unnamed3</plasmid>
    </source>
</reference>
<proteinExistence type="predicted"/>
<feature type="transmembrane region" description="Helical" evidence="2">
    <location>
        <begin position="16"/>
        <end position="42"/>
    </location>
</feature>
<reference evidence="3 4" key="1">
    <citation type="journal article" date="2018" name="Sci. Rep.">
        <title>Rhizobium tumorigenes sp. nov., a novel plant tumorigenic bacterium isolated from cane gall tumors on thornless blackberry.</title>
        <authorList>
            <person name="Kuzmanovi N."/>
            <person name="Smalla K."/>
            <person name="Gronow S."/>
            <person name="PuBawska J."/>
        </authorList>
    </citation>
    <scope>NUCLEOTIDE SEQUENCE [LARGE SCALE GENOMIC DNA]</scope>
    <source>
        <strain evidence="3 4">1078</strain>
    </source>
</reference>
<keyword evidence="3" id="KW-0614">Plasmid</keyword>
<feature type="compositionally biased region" description="Basic and acidic residues" evidence="1">
    <location>
        <begin position="228"/>
        <end position="239"/>
    </location>
</feature>
<feature type="compositionally biased region" description="Polar residues" evidence="1">
    <location>
        <begin position="207"/>
        <end position="217"/>
    </location>
</feature>
<accession>A0AAF1KAA7</accession>
<evidence type="ECO:0000313" key="4">
    <source>
        <dbReference type="Proteomes" id="UP000249499"/>
    </source>
</evidence>
<dbReference type="RefSeq" id="WP_133255565.1">
    <property type="nucleotide sequence ID" value="NZ_CP117260.1"/>
</dbReference>
<keyword evidence="2" id="KW-1133">Transmembrane helix</keyword>
<gene>
    <name evidence="3" type="ORF">PR017_27205</name>
</gene>